<dbReference type="InterPro" id="IPR013766">
    <property type="entry name" value="Thioredoxin_domain"/>
</dbReference>
<dbReference type="EMBL" id="FNQK01000020">
    <property type="protein sequence ID" value="SEA60461.1"/>
    <property type="molecule type" value="Genomic_DNA"/>
</dbReference>
<dbReference type="Pfam" id="PF08534">
    <property type="entry name" value="Redoxin"/>
    <property type="match status" value="1"/>
</dbReference>
<dbReference type="RefSeq" id="WP_092136122.1">
    <property type="nucleotide sequence ID" value="NZ_FNQK01000020.1"/>
</dbReference>
<sequence length="349" mass="40170">MKHFSLILLTFFFISCQETPKKESADDDSFSIVGTLNGDYSDYIYLNYGGIKDSVKVLNNRFEFHGKVEQPTPGSLNLEGYHTVADLYIENSAIRIETDYKQIINNGEPLNVLLIKDLKGSYSAKIQNEYKAFYQANQNKDHFKTLLYDKLKLFIEENKRHPFSGTVLAENAYISPVLTKNELLELYALLDTDQQNKLELDLFKMGIANLDKYGVNKPFLEFTLPNTKDNNTDITSFLGKITLVDFWASWCRPCRIKHPELINLKKKFEAENFDIVSVSIDSNKKKWLQAIEKDHLNWTNLIDTDKQVTNELGIHGIPLNYLIDEEGFVLGVNLPIEHIDKIVNEKINN</sequence>
<name>A0A1H4CJ49_BIZPA</name>
<dbReference type="OrthoDB" id="1069091at2"/>
<dbReference type="STRING" id="283786.SAMN04487990_12023"/>
<evidence type="ECO:0000256" key="2">
    <source>
        <dbReference type="ARBA" id="ARBA00022748"/>
    </source>
</evidence>
<dbReference type="PROSITE" id="PS51352">
    <property type="entry name" value="THIOREDOXIN_2"/>
    <property type="match status" value="1"/>
</dbReference>
<dbReference type="GO" id="GO:0017004">
    <property type="term" value="P:cytochrome complex assembly"/>
    <property type="evidence" value="ECO:0007669"/>
    <property type="project" value="UniProtKB-KW"/>
</dbReference>
<dbReference type="Gene3D" id="3.40.30.10">
    <property type="entry name" value="Glutaredoxin"/>
    <property type="match status" value="1"/>
</dbReference>
<dbReference type="InterPro" id="IPR050553">
    <property type="entry name" value="Thioredoxin_ResA/DsbE_sf"/>
</dbReference>
<reference evidence="6 7" key="1">
    <citation type="submission" date="2016-10" db="EMBL/GenBank/DDBJ databases">
        <authorList>
            <person name="de Groot N.N."/>
        </authorList>
    </citation>
    <scope>NUCLEOTIDE SEQUENCE [LARGE SCALE GENOMIC DNA]</scope>
    <source>
        <strain evidence="6 7">DSM 23842</strain>
    </source>
</reference>
<comment type="subcellular location">
    <subcellularLocation>
        <location evidence="1">Cell envelope</location>
    </subcellularLocation>
</comment>
<dbReference type="Pfam" id="PF14289">
    <property type="entry name" value="DUF4369"/>
    <property type="match status" value="1"/>
</dbReference>
<evidence type="ECO:0000256" key="4">
    <source>
        <dbReference type="ARBA" id="ARBA00023284"/>
    </source>
</evidence>
<evidence type="ECO:0000259" key="5">
    <source>
        <dbReference type="PROSITE" id="PS51352"/>
    </source>
</evidence>
<dbReference type="PROSITE" id="PS51257">
    <property type="entry name" value="PROKAR_LIPOPROTEIN"/>
    <property type="match status" value="1"/>
</dbReference>
<dbReference type="SUPFAM" id="SSF52833">
    <property type="entry name" value="Thioredoxin-like"/>
    <property type="match status" value="1"/>
</dbReference>
<dbReference type="InterPro" id="IPR025380">
    <property type="entry name" value="DUF4369"/>
</dbReference>
<dbReference type="Proteomes" id="UP000198846">
    <property type="component" value="Unassembled WGS sequence"/>
</dbReference>
<dbReference type="AlphaFoldDB" id="A0A1H4CJ49"/>
<organism evidence="6 7">
    <name type="scientific">Bizionia paragorgiae</name>
    <dbReference type="NCBI Taxonomy" id="283786"/>
    <lineage>
        <taxon>Bacteria</taxon>
        <taxon>Pseudomonadati</taxon>
        <taxon>Bacteroidota</taxon>
        <taxon>Flavobacteriia</taxon>
        <taxon>Flavobacteriales</taxon>
        <taxon>Flavobacteriaceae</taxon>
        <taxon>Bizionia</taxon>
    </lineage>
</organism>
<evidence type="ECO:0000256" key="1">
    <source>
        <dbReference type="ARBA" id="ARBA00004196"/>
    </source>
</evidence>
<keyword evidence="4" id="KW-0676">Redox-active center</keyword>
<dbReference type="CDD" id="cd02966">
    <property type="entry name" value="TlpA_like_family"/>
    <property type="match status" value="1"/>
</dbReference>
<evidence type="ECO:0000256" key="3">
    <source>
        <dbReference type="ARBA" id="ARBA00023157"/>
    </source>
</evidence>
<evidence type="ECO:0000313" key="6">
    <source>
        <dbReference type="EMBL" id="SEA60461.1"/>
    </source>
</evidence>
<dbReference type="InterPro" id="IPR013740">
    <property type="entry name" value="Redoxin"/>
</dbReference>
<dbReference type="GO" id="GO:0030313">
    <property type="term" value="C:cell envelope"/>
    <property type="evidence" value="ECO:0007669"/>
    <property type="project" value="UniProtKB-SubCell"/>
</dbReference>
<dbReference type="GO" id="GO:0016491">
    <property type="term" value="F:oxidoreductase activity"/>
    <property type="evidence" value="ECO:0007669"/>
    <property type="project" value="InterPro"/>
</dbReference>
<keyword evidence="3" id="KW-1015">Disulfide bond</keyword>
<dbReference type="PANTHER" id="PTHR42852">
    <property type="entry name" value="THIOL:DISULFIDE INTERCHANGE PROTEIN DSBE"/>
    <property type="match status" value="1"/>
</dbReference>
<keyword evidence="2" id="KW-0201">Cytochrome c-type biogenesis</keyword>
<feature type="domain" description="Thioredoxin" evidence="5">
    <location>
        <begin position="213"/>
        <end position="348"/>
    </location>
</feature>
<keyword evidence="7" id="KW-1185">Reference proteome</keyword>
<dbReference type="PANTHER" id="PTHR42852:SF6">
    <property type="entry name" value="THIOL:DISULFIDE INTERCHANGE PROTEIN DSBE"/>
    <property type="match status" value="1"/>
</dbReference>
<gene>
    <name evidence="6" type="ORF">SAMN04487990_12023</name>
</gene>
<protein>
    <submittedName>
        <fullName evidence="6">Peroxiredoxin</fullName>
    </submittedName>
</protein>
<evidence type="ECO:0000313" key="7">
    <source>
        <dbReference type="Proteomes" id="UP000198846"/>
    </source>
</evidence>
<dbReference type="InterPro" id="IPR036249">
    <property type="entry name" value="Thioredoxin-like_sf"/>
</dbReference>
<accession>A0A1H4CJ49</accession>
<proteinExistence type="predicted"/>